<keyword evidence="13" id="KW-1185">Reference proteome</keyword>
<evidence type="ECO:0000256" key="5">
    <source>
        <dbReference type="PROSITE-ProRule" id="PRU00284"/>
    </source>
</evidence>
<evidence type="ECO:0000256" key="7">
    <source>
        <dbReference type="SAM" id="MobiDB-lite"/>
    </source>
</evidence>
<dbReference type="SMART" id="SM00283">
    <property type="entry name" value="MA"/>
    <property type="match status" value="1"/>
</dbReference>
<evidence type="ECO:0000256" key="6">
    <source>
        <dbReference type="SAM" id="Coils"/>
    </source>
</evidence>
<dbReference type="InterPro" id="IPR000727">
    <property type="entry name" value="T_SNARE_dom"/>
</dbReference>
<evidence type="ECO:0000313" key="13">
    <source>
        <dbReference type="Proteomes" id="UP000199150"/>
    </source>
</evidence>
<feature type="coiled-coil region" evidence="6">
    <location>
        <begin position="258"/>
        <end position="289"/>
    </location>
</feature>
<evidence type="ECO:0000259" key="10">
    <source>
        <dbReference type="PROSITE" id="PS50192"/>
    </source>
</evidence>
<evidence type="ECO:0000256" key="1">
    <source>
        <dbReference type="ARBA" id="ARBA00004429"/>
    </source>
</evidence>
<dbReference type="AlphaFoldDB" id="A0A1G4RLY0"/>
<dbReference type="RefSeq" id="WP_090647261.1">
    <property type="nucleotide sequence ID" value="NZ_CBCRYE010000006.1"/>
</dbReference>
<dbReference type="PROSITE" id="PS50192">
    <property type="entry name" value="T_SNARE"/>
    <property type="match status" value="1"/>
</dbReference>
<dbReference type="Pfam" id="PF00015">
    <property type="entry name" value="MCPsignal"/>
    <property type="match status" value="1"/>
</dbReference>
<evidence type="ECO:0000259" key="11">
    <source>
        <dbReference type="PROSITE" id="PS50885"/>
    </source>
</evidence>
<keyword evidence="8" id="KW-0472">Membrane</keyword>
<dbReference type="GO" id="GO:0004888">
    <property type="term" value="F:transmembrane signaling receptor activity"/>
    <property type="evidence" value="ECO:0007669"/>
    <property type="project" value="InterPro"/>
</dbReference>
<protein>
    <submittedName>
        <fullName evidence="12">Methyl-accepting chemotaxis protein</fullName>
    </submittedName>
</protein>
<feature type="transmembrane region" description="Helical" evidence="8">
    <location>
        <begin position="183"/>
        <end position="206"/>
    </location>
</feature>
<dbReference type="Gene3D" id="1.10.287.950">
    <property type="entry name" value="Methyl-accepting chemotaxis protein"/>
    <property type="match status" value="1"/>
</dbReference>
<keyword evidence="2" id="KW-0997">Cell inner membrane</keyword>
<sequence length="562" mass="59462">MKLSIGHKLFAASLVFVVAMGAFIIGAWGSLEHLRKLQDNGMGLVRIASASETLASQGAALYQIIADGEINHELDQTRTDWQPAKAKTERLFADLRGQLTDPADIALLDDARAKYTAYIGVFEQKMLPALDANTEMTSEIRALDGEVDDACTEMVAPLSKLASQARKEAVAADDEFDKLSGQVLAIGTTIGLLALLIGGTVNFLVVRHISSPLKALANLLHKLVSGQEVTSVPYEQRRDEVGEIAHAVSAFKDNIAAVKRLEIEQEAARAKLERDNENALQVLKSAEAFERQIKAVAARVGQTSTDLNMAANSLDQAARDADQRSASMASATSQSSSNMQTVASATEELSASINEISRQVEETTLMTQAATEQAHKTTQTVDNLSQAAAKIGEVVALIQDIAAQTNLLALNATIEAARAGAAGAGFAVVAGEVKNLSAQTSRATNEIREHISSMQVVTEETVDAIRSISHTIERINGVTTSIAAGVTQQTAATADIANNVAQVASGADTINADLLQVSRASQITTENSAMVLQGADSLGEQVKAMSEEVDAFLGMIRVKDAA</sequence>
<dbReference type="STRING" id="260084.SAMN02927928_2070"/>
<dbReference type="EMBL" id="FMTS01000002">
    <property type="protein sequence ID" value="SCW57973.1"/>
    <property type="molecule type" value="Genomic_DNA"/>
</dbReference>
<dbReference type="PANTHER" id="PTHR32089">
    <property type="entry name" value="METHYL-ACCEPTING CHEMOTAXIS PROTEIN MCPB"/>
    <property type="match status" value="1"/>
</dbReference>
<feature type="compositionally biased region" description="Low complexity" evidence="7">
    <location>
        <begin position="324"/>
        <end position="341"/>
    </location>
</feature>
<reference evidence="13" key="1">
    <citation type="submission" date="2016-10" db="EMBL/GenBank/DDBJ databases">
        <authorList>
            <person name="Varghese N."/>
            <person name="Submissions S."/>
        </authorList>
    </citation>
    <scope>NUCLEOTIDE SEQUENCE [LARGE SCALE GENOMIC DNA]</scope>
    <source>
        <strain evidence="13">CGMCC 1.3431</strain>
    </source>
</reference>
<evidence type="ECO:0000259" key="9">
    <source>
        <dbReference type="PROSITE" id="PS50111"/>
    </source>
</evidence>
<keyword evidence="3 5" id="KW-0807">Transducer</keyword>
<dbReference type="GO" id="GO:0007165">
    <property type="term" value="P:signal transduction"/>
    <property type="evidence" value="ECO:0007669"/>
    <property type="project" value="UniProtKB-KW"/>
</dbReference>
<dbReference type="Pfam" id="PF00672">
    <property type="entry name" value="HAMP"/>
    <property type="match status" value="1"/>
</dbReference>
<keyword evidence="8" id="KW-0812">Transmembrane</keyword>
<evidence type="ECO:0000256" key="8">
    <source>
        <dbReference type="SAM" id="Phobius"/>
    </source>
</evidence>
<comment type="similarity">
    <text evidence="4">Belongs to the methyl-accepting chemotaxis (MCP) protein family.</text>
</comment>
<name>A0A1G4RLY0_9CAUL</name>
<dbReference type="Proteomes" id="UP000199150">
    <property type="component" value="Unassembled WGS sequence"/>
</dbReference>
<keyword evidence="2" id="KW-1003">Cell membrane</keyword>
<evidence type="ECO:0000256" key="2">
    <source>
        <dbReference type="ARBA" id="ARBA00022519"/>
    </source>
</evidence>
<dbReference type="PROSITE" id="PS50885">
    <property type="entry name" value="HAMP"/>
    <property type="match status" value="1"/>
</dbReference>
<feature type="domain" description="T-SNARE coiled-coil homology" evidence="10">
    <location>
        <begin position="455"/>
        <end position="517"/>
    </location>
</feature>
<dbReference type="SUPFAM" id="SSF58104">
    <property type="entry name" value="Methyl-accepting chemotaxis protein (MCP) signaling domain"/>
    <property type="match status" value="1"/>
</dbReference>
<dbReference type="InterPro" id="IPR004089">
    <property type="entry name" value="MCPsignal_dom"/>
</dbReference>
<dbReference type="GO" id="GO:0006935">
    <property type="term" value="P:chemotaxis"/>
    <property type="evidence" value="ECO:0007669"/>
    <property type="project" value="InterPro"/>
</dbReference>
<organism evidence="12 13">
    <name type="scientific">Asticcacaulis taihuensis</name>
    <dbReference type="NCBI Taxonomy" id="260084"/>
    <lineage>
        <taxon>Bacteria</taxon>
        <taxon>Pseudomonadati</taxon>
        <taxon>Pseudomonadota</taxon>
        <taxon>Alphaproteobacteria</taxon>
        <taxon>Caulobacterales</taxon>
        <taxon>Caulobacteraceae</taxon>
        <taxon>Asticcacaulis</taxon>
    </lineage>
</organism>
<gene>
    <name evidence="12" type="ORF">SAMN02927928_2070</name>
</gene>
<dbReference type="Gene3D" id="6.10.340.10">
    <property type="match status" value="1"/>
</dbReference>
<dbReference type="PROSITE" id="PS50111">
    <property type="entry name" value="CHEMOTAXIS_TRANSDUC_2"/>
    <property type="match status" value="1"/>
</dbReference>
<evidence type="ECO:0000256" key="4">
    <source>
        <dbReference type="ARBA" id="ARBA00029447"/>
    </source>
</evidence>
<feature type="transmembrane region" description="Helical" evidence="8">
    <location>
        <begin position="9"/>
        <end position="31"/>
    </location>
</feature>
<dbReference type="PANTHER" id="PTHR32089:SF112">
    <property type="entry name" value="LYSOZYME-LIKE PROTEIN-RELATED"/>
    <property type="match status" value="1"/>
</dbReference>
<dbReference type="SMART" id="SM00304">
    <property type="entry name" value="HAMP"/>
    <property type="match status" value="1"/>
</dbReference>
<comment type="subcellular location">
    <subcellularLocation>
        <location evidence="1">Cell inner membrane</location>
        <topology evidence="1">Multi-pass membrane protein</topology>
    </subcellularLocation>
</comment>
<evidence type="ECO:0000256" key="3">
    <source>
        <dbReference type="ARBA" id="ARBA00023224"/>
    </source>
</evidence>
<dbReference type="GO" id="GO:0005886">
    <property type="term" value="C:plasma membrane"/>
    <property type="evidence" value="ECO:0007669"/>
    <property type="project" value="UniProtKB-SubCell"/>
</dbReference>
<dbReference type="InterPro" id="IPR004090">
    <property type="entry name" value="Chemotax_Me-accpt_rcpt"/>
</dbReference>
<accession>A0A1G4RLY0</accession>
<feature type="region of interest" description="Disordered" evidence="7">
    <location>
        <begin position="316"/>
        <end position="348"/>
    </location>
</feature>
<dbReference type="InterPro" id="IPR003660">
    <property type="entry name" value="HAMP_dom"/>
</dbReference>
<keyword evidence="6" id="KW-0175">Coiled coil</keyword>
<feature type="domain" description="HAMP" evidence="11">
    <location>
        <begin position="207"/>
        <end position="260"/>
    </location>
</feature>
<dbReference type="PRINTS" id="PR00260">
    <property type="entry name" value="CHEMTRNSDUCR"/>
</dbReference>
<evidence type="ECO:0000313" key="12">
    <source>
        <dbReference type="EMBL" id="SCW57973.1"/>
    </source>
</evidence>
<keyword evidence="8" id="KW-1133">Transmembrane helix</keyword>
<proteinExistence type="inferred from homology"/>
<feature type="domain" description="Methyl-accepting transducer" evidence="9">
    <location>
        <begin position="303"/>
        <end position="525"/>
    </location>
</feature>
<dbReference type="OrthoDB" id="3378718at2"/>